<organism evidence="1 2">
    <name type="scientific">Panagrolaimus sp. JU765</name>
    <dbReference type="NCBI Taxonomy" id="591449"/>
    <lineage>
        <taxon>Eukaryota</taxon>
        <taxon>Metazoa</taxon>
        <taxon>Ecdysozoa</taxon>
        <taxon>Nematoda</taxon>
        <taxon>Chromadorea</taxon>
        <taxon>Rhabditida</taxon>
        <taxon>Tylenchina</taxon>
        <taxon>Panagrolaimomorpha</taxon>
        <taxon>Panagrolaimoidea</taxon>
        <taxon>Panagrolaimidae</taxon>
        <taxon>Panagrolaimus</taxon>
    </lineage>
</organism>
<reference evidence="2" key="1">
    <citation type="submission" date="2022-11" db="UniProtKB">
        <authorList>
            <consortium name="WormBaseParasite"/>
        </authorList>
    </citation>
    <scope>IDENTIFICATION</scope>
</reference>
<evidence type="ECO:0000313" key="2">
    <source>
        <dbReference type="WBParaSite" id="JU765_v2.g13068.t1"/>
    </source>
</evidence>
<evidence type="ECO:0000313" key="1">
    <source>
        <dbReference type="Proteomes" id="UP000887576"/>
    </source>
</evidence>
<accession>A0AC34Q531</accession>
<sequence>MEINVPIIIGSLPYELVLPRTLSQMSEKEKAKINTPLLPDEKIVIYRQSRKDRPVQLACEGEHYMCNRTQLNFVNKYPLYADLPTSSKQSRKVNILANTIKAEAGFIHGVRQVDGYFFISLKSHFHGYFRKRQHKFFIRANVYSSK</sequence>
<protein>
    <submittedName>
        <fullName evidence="2">Arrestin C-terminal-like domain-containing protein</fullName>
    </submittedName>
</protein>
<dbReference type="WBParaSite" id="JU765_v2.g13068.t1">
    <property type="protein sequence ID" value="JU765_v2.g13068.t1"/>
    <property type="gene ID" value="JU765_v2.g13068"/>
</dbReference>
<proteinExistence type="predicted"/>
<name>A0AC34Q531_9BILA</name>
<dbReference type="Proteomes" id="UP000887576">
    <property type="component" value="Unplaced"/>
</dbReference>